<dbReference type="Proteomes" id="UP000828390">
    <property type="component" value="Unassembled WGS sequence"/>
</dbReference>
<accession>A0A9D4EV17</accession>
<evidence type="ECO:0000313" key="1">
    <source>
        <dbReference type="EMBL" id="KAH3785908.1"/>
    </source>
</evidence>
<gene>
    <name evidence="1" type="ORF">DPMN_164004</name>
</gene>
<dbReference type="EMBL" id="JAIWYP010000008">
    <property type="protein sequence ID" value="KAH3785908.1"/>
    <property type="molecule type" value="Genomic_DNA"/>
</dbReference>
<name>A0A9D4EV17_DREPO</name>
<reference evidence="1" key="1">
    <citation type="journal article" date="2019" name="bioRxiv">
        <title>The Genome of the Zebra Mussel, Dreissena polymorpha: A Resource for Invasive Species Research.</title>
        <authorList>
            <person name="McCartney M.A."/>
            <person name="Auch B."/>
            <person name="Kono T."/>
            <person name="Mallez S."/>
            <person name="Zhang Y."/>
            <person name="Obille A."/>
            <person name="Becker A."/>
            <person name="Abrahante J.E."/>
            <person name="Garbe J."/>
            <person name="Badalamenti J.P."/>
            <person name="Herman A."/>
            <person name="Mangelson H."/>
            <person name="Liachko I."/>
            <person name="Sullivan S."/>
            <person name="Sone E.D."/>
            <person name="Koren S."/>
            <person name="Silverstein K.A.T."/>
            <person name="Beckman K.B."/>
            <person name="Gohl D.M."/>
        </authorList>
    </citation>
    <scope>NUCLEOTIDE SEQUENCE</scope>
    <source>
        <strain evidence="1">Duluth1</strain>
        <tissue evidence="1">Whole animal</tissue>
    </source>
</reference>
<dbReference type="AlphaFoldDB" id="A0A9D4EV17"/>
<comment type="caution">
    <text evidence="1">The sequence shown here is derived from an EMBL/GenBank/DDBJ whole genome shotgun (WGS) entry which is preliminary data.</text>
</comment>
<proteinExistence type="predicted"/>
<keyword evidence="2" id="KW-1185">Reference proteome</keyword>
<protein>
    <submittedName>
        <fullName evidence="1">Uncharacterized protein</fullName>
    </submittedName>
</protein>
<evidence type="ECO:0000313" key="2">
    <source>
        <dbReference type="Proteomes" id="UP000828390"/>
    </source>
</evidence>
<sequence>MVNSMTNTSTDLPMNGEKLNEVTSFNFLGAYLFMDGTSTAEVRKRIVMATAAMARLSSFGQAVPSASKEQAPHVHRCLHPTLRLRDLDASRGRRTHDTCI</sequence>
<reference evidence="1" key="2">
    <citation type="submission" date="2020-11" db="EMBL/GenBank/DDBJ databases">
        <authorList>
            <person name="McCartney M.A."/>
            <person name="Auch B."/>
            <person name="Kono T."/>
            <person name="Mallez S."/>
            <person name="Becker A."/>
            <person name="Gohl D.M."/>
            <person name="Silverstein K.A.T."/>
            <person name="Koren S."/>
            <person name="Bechman K.B."/>
            <person name="Herman A."/>
            <person name="Abrahante J.E."/>
            <person name="Garbe J."/>
        </authorList>
    </citation>
    <scope>NUCLEOTIDE SEQUENCE</scope>
    <source>
        <strain evidence="1">Duluth1</strain>
        <tissue evidence="1">Whole animal</tissue>
    </source>
</reference>
<organism evidence="1 2">
    <name type="scientific">Dreissena polymorpha</name>
    <name type="common">Zebra mussel</name>
    <name type="synonym">Mytilus polymorpha</name>
    <dbReference type="NCBI Taxonomy" id="45954"/>
    <lineage>
        <taxon>Eukaryota</taxon>
        <taxon>Metazoa</taxon>
        <taxon>Spiralia</taxon>
        <taxon>Lophotrochozoa</taxon>
        <taxon>Mollusca</taxon>
        <taxon>Bivalvia</taxon>
        <taxon>Autobranchia</taxon>
        <taxon>Heteroconchia</taxon>
        <taxon>Euheterodonta</taxon>
        <taxon>Imparidentia</taxon>
        <taxon>Neoheterodontei</taxon>
        <taxon>Myida</taxon>
        <taxon>Dreissenoidea</taxon>
        <taxon>Dreissenidae</taxon>
        <taxon>Dreissena</taxon>
    </lineage>
</organism>